<evidence type="ECO:0000256" key="8">
    <source>
        <dbReference type="ARBA" id="ARBA00044464"/>
    </source>
</evidence>
<organism evidence="11">
    <name type="scientific">Chloropicon roscoffensis</name>
    <dbReference type="NCBI Taxonomy" id="1461544"/>
    <lineage>
        <taxon>Eukaryota</taxon>
        <taxon>Viridiplantae</taxon>
        <taxon>Chlorophyta</taxon>
        <taxon>Chloropicophyceae</taxon>
        <taxon>Chloropicales</taxon>
        <taxon>Chloropicaceae</taxon>
        <taxon>Chloropicon</taxon>
    </lineage>
</organism>
<keyword evidence="3" id="KW-0813">Transport</keyword>
<dbReference type="AlphaFoldDB" id="A0A7S2X2I4"/>
<accession>A0A7S2X2I4</accession>
<gene>
    <name evidence="11" type="ORF">CROS1312_LOCUS1007</name>
</gene>
<keyword evidence="3" id="KW-0408">Iron</keyword>
<evidence type="ECO:0000256" key="7">
    <source>
        <dbReference type="ARBA" id="ARBA00023136"/>
    </source>
</evidence>
<reference evidence="11" key="1">
    <citation type="submission" date="2021-01" db="EMBL/GenBank/DDBJ databases">
        <authorList>
            <person name="Corre E."/>
            <person name="Pelletier E."/>
            <person name="Niang G."/>
            <person name="Scheremetjew M."/>
            <person name="Finn R."/>
            <person name="Kale V."/>
            <person name="Holt S."/>
            <person name="Cochrane G."/>
            <person name="Meng A."/>
            <person name="Brown T."/>
            <person name="Cohen L."/>
        </authorList>
    </citation>
    <scope>NUCLEOTIDE SEQUENCE</scope>
    <source>
        <strain evidence="11">RCC2335</strain>
    </source>
</reference>
<evidence type="ECO:0000256" key="3">
    <source>
        <dbReference type="ARBA" id="ARBA00022496"/>
    </source>
</evidence>
<name>A0A7S2X2I4_9CHLO</name>
<dbReference type="PANTHER" id="PTHR31851">
    <property type="entry name" value="FE(2+)/MN(2+) TRANSPORTER PCL1"/>
    <property type="match status" value="1"/>
</dbReference>
<keyword evidence="3" id="KW-0410">Iron transport</keyword>
<feature type="region of interest" description="Disordered" evidence="9">
    <location>
        <begin position="1"/>
        <end position="25"/>
    </location>
</feature>
<evidence type="ECO:0000256" key="10">
    <source>
        <dbReference type="SAM" id="Phobius"/>
    </source>
</evidence>
<feature type="transmembrane region" description="Helical" evidence="10">
    <location>
        <begin position="66"/>
        <end position="87"/>
    </location>
</feature>
<dbReference type="GO" id="GO:0030026">
    <property type="term" value="P:intracellular manganese ion homeostasis"/>
    <property type="evidence" value="ECO:0007669"/>
    <property type="project" value="InterPro"/>
</dbReference>
<dbReference type="GO" id="GO:0005774">
    <property type="term" value="C:vacuolar membrane"/>
    <property type="evidence" value="ECO:0007669"/>
    <property type="project" value="UniProtKB-SubCell"/>
</dbReference>
<dbReference type="GO" id="GO:0006826">
    <property type="term" value="P:iron ion transport"/>
    <property type="evidence" value="ECO:0007669"/>
    <property type="project" value="UniProtKB-KW"/>
</dbReference>
<evidence type="ECO:0000256" key="9">
    <source>
        <dbReference type="SAM" id="MobiDB-lite"/>
    </source>
</evidence>
<keyword evidence="7 10" id="KW-0472">Membrane</keyword>
<comment type="similarity">
    <text evidence="2">Belongs to the CCC1 family.</text>
</comment>
<feature type="transmembrane region" description="Helical" evidence="10">
    <location>
        <begin position="33"/>
        <end position="54"/>
    </location>
</feature>
<keyword evidence="4" id="KW-0926">Vacuole</keyword>
<keyword evidence="5 10" id="KW-0812">Transmembrane</keyword>
<evidence type="ECO:0000256" key="4">
    <source>
        <dbReference type="ARBA" id="ARBA00022554"/>
    </source>
</evidence>
<dbReference type="GO" id="GO:0005384">
    <property type="term" value="F:manganese ion transmembrane transporter activity"/>
    <property type="evidence" value="ECO:0007669"/>
    <property type="project" value="InterPro"/>
</dbReference>
<dbReference type="InterPro" id="IPR008217">
    <property type="entry name" value="Ccc1_fam"/>
</dbReference>
<evidence type="ECO:0000256" key="5">
    <source>
        <dbReference type="ARBA" id="ARBA00022692"/>
    </source>
</evidence>
<evidence type="ECO:0000256" key="6">
    <source>
        <dbReference type="ARBA" id="ARBA00022989"/>
    </source>
</evidence>
<keyword evidence="3" id="KW-0406">Ion transport</keyword>
<keyword evidence="6 10" id="KW-1133">Transmembrane helix</keyword>
<evidence type="ECO:0000313" key="11">
    <source>
        <dbReference type="EMBL" id="CAD9721739.1"/>
    </source>
</evidence>
<dbReference type="EMBL" id="HBHM01001321">
    <property type="protein sequence ID" value="CAD9721739.1"/>
    <property type="molecule type" value="Transcribed_RNA"/>
</dbReference>
<comment type="catalytic activity">
    <reaction evidence="8">
        <text>Fe(2+)(in) = Fe(2+)(out)</text>
        <dbReference type="Rhea" id="RHEA:28486"/>
        <dbReference type="ChEBI" id="CHEBI:29033"/>
    </reaction>
    <physiologicalReaction direction="left-to-right" evidence="8">
        <dbReference type="Rhea" id="RHEA:28487"/>
    </physiologicalReaction>
</comment>
<proteinExistence type="inferred from homology"/>
<sequence>MAQNMEHAEPLLGESGEPWTNPHSNVSKGATRAAVLGCLDGLVSNLCLILGVMAPCLAGRMAESRVLFTGAAGIFAGAFSMAVGEWLSVTAENEYLKGEIEAERAHIEDHRDEENEELESYFVEQGLRKETARSVVADLESHPDATSKLLSFHTRFHWGVEMDELGGSPAVAAVASFCAFAAGGIVPLLPWTVPCSLVDRSKLLPPGGCLYAKLAITIFLSLLTAFAVGVTLTWSTPSNSVRGGLRYAAAAMMAAGATYVIGYAVGSALD</sequence>
<feature type="transmembrane region" description="Helical" evidence="10">
    <location>
        <begin position="247"/>
        <end position="269"/>
    </location>
</feature>
<dbReference type="Pfam" id="PF01988">
    <property type="entry name" value="VIT1"/>
    <property type="match status" value="1"/>
</dbReference>
<feature type="transmembrane region" description="Helical" evidence="10">
    <location>
        <begin position="210"/>
        <end position="235"/>
    </location>
</feature>
<feature type="transmembrane region" description="Helical" evidence="10">
    <location>
        <begin position="170"/>
        <end position="189"/>
    </location>
</feature>
<protein>
    <submittedName>
        <fullName evidence="11">Uncharacterized protein</fullName>
    </submittedName>
</protein>
<comment type="subcellular location">
    <subcellularLocation>
        <location evidence="1">Vacuole membrane</location>
        <topology evidence="1">Multi-pass membrane protein</topology>
    </subcellularLocation>
</comment>
<evidence type="ECO:0000256" key="2">
    <source>
        <dbReference type="ARBA" id="ARBA00007049"/>
    </source>
</evidence>
<evidence type="ECO:0000256" key="1">
    <source>
        <dbReference type="ARBA" id="ARBA00004128"/>
    </source>
</evidence>